<name>A0ABT4L0W4_9SPHI</name>
<evidence type="ECO:0000259" key="2">
    <source>
        <dbReference type="Pfam" id="PF06580"/>
    </source>
</evidence>
<evidence type="ECO:0000313" key="3">
    <source>
        <dbReference type="EMBL" id="MCZ4224828.1"/>
    </source>
</evidence>
<dbReference type="PANTHER" id="PTHR34220:SF7">
    <property type="entry name" value="SENSOR HISTIDINE KINASE YPDA"/>
    <property type="match status" value="1"/>
</dbReference>
<dbReference type="Pfam" id="PF06580">
    <property type="entry name" value="His_kinase"/>
    <property type="match status" value="1"/>
</dbReference>
<gene>
    <name evidence="3" type="ORF">O0931_16065</name>
</gene>
<comment type="caution">
    <text evidence="3">The sequence shown here is derived from an EMBL/GenBank/DDBJ whole genome shotgun (WGS) entry which is preliminary data.</text>
</comment>
<keyword evidence="1" id="KW-0175">Coiled coil</keyword>
<dbReference type="RefSeq" id="WP_269416491.1">
    <property type="nucleotide sequence ID" value="NZ_JAPWGL010000004.1"/>
</dbReference>
<protein>
    <submittedName>
        <fullName evidence="3">Histidine kinase</fullName>
    </submittedName>
</protein>
<sequence>MSFFRKQAVEAEKQKLVTQKEKAELETQLAKSRNAYLQQQIKPHILFNTLNFVYSNAQKYSDDAAHCIWLLAEIMRFSLEEPNYNGKINLEREVEQIENMLALNRYRFEKPLYISIEMYGNFSNFQIIPLILLTLTENIFKHGNLTEAGQPGILNITIDEAGKLIFFSRNLKKPKNKHPRRQQALGLENIRIRLDTTYAGNYKLDISEPGEFYELTLTLSL</sequence>
<feature type="coiled-coil region" evidence="1">
    <location>
        <begin position="6"/>
        <end position="42"/>
    </location>
</feature>
<dbReference type="EMBL" id="JAPWGL010000004">
    <property type="protein sequence ID" value="MCZ4224828.1"/>
    <property type="molecule type" value="Genomic_DNA"/>
</dbReference>
<proteinExistence type="predicted"/>
<reference evidence="3" key="1">
    <citation type="submission" date="2022-12" db="EMBL/GenBank/DDBJ databases">
        <title>Genome sequence of SJ11.</title>
        <authorList>
            <person name="Woo H."/>
        </authorList>
    </citation>
    <scope>NUCLEOTIDE SEQUENCE</scope>
    <source>
        <strain evidence="3">SJ11</strain>
    </source>
</reference>
<dbReference type="PANTHER" id="PTHR34220">
    <property type="entry name" value="SENSOR HISTIDINE KINASE YPDA"/>
    <property type="match status" value="1"/>
</dbReference>
<organism evidence="3 4">
    <name type="scientific">Pedobacter rhodius</name>
    <dbReference type="NCBI Taxonomy" id="3004098"/>
    <lineage>
        <taxon>Bacteria</taxon>
        <taxon>Pseudomonadati</taxon>
        <taxon>Bacteroidota</taxon>
        <taxon>Sphingobacteriia</taxon>
        <taxon>Sphingobacteriales</taxon>
        <taxon>Sphingobacteriaceae</taxon>
        <taxon>Pedobacter</taxon>
    </lineage>
</organism>
<dbReference type="Proteomes" id="UP001144341">
    <property type="component" value="Unassembled WGS sequence"/>
</dbReference>
<keyword evidence="3" id="KW-0418">Kinase</keyword>
<feature type="domain" description="Signal transduction histidine kinase internal region" evidence="2">
    <location>
        <begin position="35"/>
        <end position="110"/>
    </location>
</feature>
<dbReference type="InterPro" id="IPR050640">
    <property type="entry name" value="Bact_2-comp_sensor_kinase"/>
</dbReference>
<keyword evidence="3" id="KW-0808">Transferase</keyword>
<evidence type="ECO:0000256" key="1">
    <source>
        <dbReference type="SAM" id="Coils"/>
    </source>
</evidence>
<dbReference type="InterPro" id="IPR010559">
    <property type="entry name" value="Sig_transdc_His_kin_internal"/>
</dbReference>
<evidence type="ECO:0000313" key="4">
    <source>
        <dbReference type="Proteomes" id="UP001144341"/>
    </source>
</evidence>
<dbReference type="GO" id="GO:0016301">
    <property type="term" value="F:kinase activity"/>
    <property type="evidence" value="ECO:0007669"/>
    <property type="project" value="UniProtKB-KW"/>
</dbReference>
<keyword evidence="4" id="KW-1185">Reference proteome</keyword>
<accession>A0ABT4L0W4</accession>